<reference evidence="2 3" key="1">
    <citation type="journal article" date="2021" name="BMC Genomics">
        <title>Datura genome reveals duplications of psychoactive alkaloid biosynthetic genes and high mutation rate following tissue culture.</title>
        <authorList>
            <person name="Rajewski A."/>
            <person name="Carter-House D."/>
            <person name="Stajich J."/>
            <person name="Litt A."/>
        </authorList>
    </citation>
    <scope>NUCLEOTIDE SEQUENCE [LARGE SCALE GENOMIC DNA]</scope>
    <source>
        <strain evidence="2">AR-01</strain>
    </source>
</reference>
<evidence type="ECO:0000256" key="1">
    <source>
        <dbReference type="SAM" id="MobiDB-lite"/>
    </source>
</evidence>
<feature type="compositionally biased region" description="Polar residues" evidence="1">
    <location>
        <begin position="267"/>
        <end position="282"/>
    </location>
</feature>
<evidence type="ECO:0008006" key="4">
    <source>
        <dbReference type="Google" id="ProtNLM"/>
    </source>
</evidence>
<dbReference type="EMBL" id="JACEIK010034512">
    <property type="protein sequence ID" value="MCE5166860.1"/>
    <property type="molecule type" value="Genomic_DNA"/>
</dbReference>
<keyword evidence="3" id="KW-1185">Reference proteome</keyword>
<protein>
    <recommendedName>
        <fullName evidence="4">DUF4283 domain-containing protein</fullName>
    </recommendedName>
</protein>
<evidence type="ECO:0000313" key="2">
    <source>
        <dbReference type="EMBL" id="MCE5166860.1"/>
    </source>
</evidence>
<accession>A0ABS8Y8C7</accession>
<organism evidence="2 3">
    <name type="scientific">Datura stramonium</name>
    <name type="common">Jimsonweed</name>
    <name type="synonym">Common thornapple</name>
    <dbReference type="NCBI Taxonomy" id="4076"/>
    <lineage>
        <taxon>Eukaryota</taxon>
        <taxon>Viridiplantae</taxon>
        <taxon>Streptophyta</taxon>
        <taxon>Embryophyta</taxon>
        <taxon>Tracheophyta</taxon>
        <taxon>Spermatophyta</taxon>
        <taxon>Magnoliopsida</taxon>
        <taxon>eudicotyledons</taxon>
        <taxon>Gunneridae</taxon>
        <taxon>Pentapetalae</taxon>
        <taxon>asterids</taxon>
        <taxon>lamiids</taxon>
        <taxon>Solanales</taxon>
        <taxon>Solanaceae</taxon>
        <taxon>Solanoideae</taxon>
        <taxon>Datureae</taxon>
        <taxon>Datura</taxon>
    </lineage>
</organism>
<name>A0ABS8Y8C7_DATST</name>
<comment type="caution">
    <text evidence="2">The sequence shown here is derived from an EMBL/GenBank/DDBJ whole genome shotgun (WGS) entry which is preliminary data.</text>
</comment>
<dbReference type="Proteomes" id="UP000823775">
    <property type="component" value="Unassembled WGS sequence"/>
</dbReference>
<feature type="non-terminal residue" evidence="2">
    <location>
        <position position="391"/>
    </location>
</feature>
<proteinExistence type="predicted"/>
<feature type="region of interest" description="Disordered" evidence="1">
    <location>
        <begin position="267"/>
        <end position="286"/>
    </location>
</feature>
<evidence type="ECO:0000313" key="3">
    <source>
        <dbReference type="Proteomes" id="UP000823775"/>
    </source>
</evidence>
<feature type="non-terminal residue" evidence="2">
    <location>
        <position position="1"/>
    </location>
</feature>
<gene>
    <name evidence="2" type="ORF">HAX54_028198</name>
</gene>
<sequence length="391" mass="44813">LQKDHVGKFPTIVLLGHDFSLVKKPNARWLVMPGGWSREEDSPPPSNTNMENATYPDRQYVEILKEKSLEDIIDPVNCKTVFMKEGIPCIRWTDEEVDRMNVKENLQYAMIGKFTYGWPDMVKVDLLKDIPSTILIDIVNEATGVVRTEAVRIRYDYMPKYCVECRLQGHDIQECRFLNPIVPNVKVADKESNLVPTVHKLQEGKAKILSSGKVVGNSGRWKVVNKTNKAFNGIAVSNKFDVLRGEEDNNEEHIHNTRQGVISTEVQNKNEQQNEDATSFTSKVKRKETTKEWIERSFGKLFHAKHKCQAVEEEINEADNILATINRQESQTSQNILDDSGQNGVEEQSTLAIIEIRNVVQSDDTHVRRDYLNKVLHEIVSHTFGEERKRQ</sequence>